<accession>A0A2P2IVK9</accession>
<dbReference type="AlphaFoldDB" id="A0A2P2IVK9"/>
<dbReference type="EMBL" id="GGEC01004755">
    <property type="protein sequence ID" value="MBW85238.1"/>
    <property type="molecule type" value="Transcribed_RNA"/>
</dbReference>
<protein>
    <submittedName>
        <fullName evidence="1">Uncharacterized protein</fullName>
    </submittedName>
</protein>
<reference evidence="1" key="1">
    <citation type="submission" date="2018-02" db="EMBL/GenBank/DDBJ databases">
        <title>Rhizophora mucronata_Transcriptome.</title>
        <authorList>
            <person name="Meera S.P."/>
            <person name="Sreeshan A."/>
            <person name="Augustine A."/>
        </authorList>
    </citation>
    <scope>NUCLEOTIDE SEQUENCE</scope>
    <source>
        <tissue evidence="1">Leaf</tissue>
    </source>
</reference>
<name>A0A2P2IVK9_RHIMU</name>
<evidence type="ECO:0000313" key="1">
    <source>
        <dbReference type="EMBL" id="MBW85238.1"/>
    </source>
</evidence>
<organism evidence="1">
    <name type="scientific">Rhizophora mucronata</name>
    <name type="common">Asiatic mangrove</name>
    <dbReference type="NCBI Taxonomy" id="61149"/>
    <lineage>
        <taxon>Eukaryota</taxon>
        <taxon>Viridiplantae</taxon>
        <taxon>Streptophyta</taxon>
        <taxon>Embryophyta</taxon>
        <taxon>Tracheophyta</taxon>
        <taxon>Spermatophyta</taxon>
        <taxon>Magnoliopsida</taxon>
        <taxon>eudicotyledons</taxon>
        <taxon>Gunneridae</taxon>
        <taxon>Pentapetalae</taxon>
        <taxon>rosids</taxon>
        <taxon>fabids</taxon>
        <taxon>Malpighiales</taxon>
        <taxon>Rhizophoraceae</taxon>
        <taxon>Rhizophora</taxon>
    </lineage>
</organism>
<proteinExistence type="predicted"/>
<sequence length="40" mass="4838">MLDYTMKCLMEKSMIEINFFNQTIHEFFDGPVHNRTKQAK</sequence>